<evidence type="ECO:0008006" key="4">
    <source>
        <dbReference type="Google" id="ProtNLM"/>
    </source>
</evidence>
<protein>
    <recommendedName>
        <fullName evidence="4">Secreted protein</fullName>
    </recommendedName>
</protein>
<dbReference type="VEuPathDB" id="VectorBase:GPAI039753"/>
<reference evidence="3" key="1">
    <citation type="submission" date="2014-03" db="EMBL/GenBank/DDBJ databases">
        <authorList>
            <person name="Aksoy S."/>
            <person name="Warren W."/>
            <person name="Wilson R.K."/>
        </authorList>
    </citation>
    <scope>NUCLEOTIDE SEQUENCE [LARGE SCALE GENOMIC DNA]</scope>
    <source>
        <strain evidence="3">IAEA</strain>
    </source>
</reference>
<organism evidence="2 3">
    <name type="scientific">Glossina pallidipes</name>
    <name type="common">Tsetse fly</name>
    <dbReference type="NCBI Taxonomy" id="7398"/>
    <lineage>
        <taxon>Eukaryota</taxon>
        <taxon>Metazoa</taxon>
        <taxon>Ecdysozoa</taxon>
        <taxon>Arthropoda</taxon>
        <taxon>Hexapoda</taxon>
        <taxon>Insecta</taxon>
        <taxon>Pterygota</taxon>
        <taxon>Neoptera</taxon>
        <taxon>Endopterygota</taxon>
        <taxon>Diptera</taxon>
        <taxon>Brachycera</taxon>
        <taxon>Muscomorpha</taxon>
        <taxon>Hippoboscoidea</taxon>
        <taxon>Glossinidae</taxon>
        <taxon>Glossina</taxon>
    </lineage>
</organism>
<keyword evidence="1" id="KW-0732">Signal</keyword>
<accession>A0A1B0AAY0</accession>
<dbReference type="EnsemblMetazoa" id="GPAI039753-RA">
    <property type="protein sequence ID" value="GPAI039753-PA"/>
    <property type="gene ID" value="GPAI039753"/>
</dbReference>
<keyword evidence="3" id="KW-1185">Reference proteome</keyword>
<feature type="chain" id="PRO_5008403669" description="Secreted protein" evidence="1">
    <location>
        <begin position="21"/>
        <end position="131"/>
    </location>
</feature>
<reference evidence="2" key="2">
    <citation type="submission" date="2020-05" db="UniProtKB">
        <authorList>
            <consortium name="EnsemblMetazoa"/>
        </authorList>
    </citation>
    <scope>IDENTIFICATION</scope>
    <source>
        <strain evidence="2">IAEA</strain>
    </source>
</reference>
<evidence type="ECO:0000256" key="1">
    <source>
        <dbReference type="SAM" id="SignalP"/>
    </source>
</evidence>
<proteinExistence type="predicted"/>
<feature type="signal peptide" evidence="1">
    <location>
        <begin position="1"/>
        <end position="20"/>
    </location>
</feature>
<dbReference type="Proteomes" id="UP000092445">
    <property type="component" value="Unassembled WGS sequence"/>
</dbReference>
<evidence type="ECO:0000313" key="2">
    <source>
        <dbReference type="EnsemblMetazoa" id="GPAI039753-PA"/>
    </source>
</evidence>
<evidence type="ECO:0000313" key="3">
    <source>
        <dbReference type="Proteomes" id="UP000092445"/>
    </source>
</evidence>
<dbReference type="AlphaFoldDB" id="A0A1B0AAY0"/>
<name>A0A1B0AAY0_GLOPL</name>
<sequence>MLLLILSLLSFGLFVALSSSSEESIKFISCNLYIRVVSRPLPPTLVLAERRAVAVGVGVGVAALFLRNLFMFTFQLLTFKLRQLDDRDVEYALHLNCTTHCAYQFLHSSRARVIQRRKPEHCSTCMLFSIS</sequence>